<feature type="transmembrane region" description="Helical" evidence="1">
    <location>
        <begin position="554"/>
        <end position="578"/>
    </location>
</feature>
<feature type="transmembrane region" description="Helical" evidence="1">
    <location>
        <begin position="514"/>
        <end position="534"/>
    </location>
</feature>
<sequence>MNMHLGSVFFCLLSASSINGKNATTNLLQIVQWVSNLMNEVGRGQPDLSLVCDLSFMSLGVNRRCAEQLTQICRNKTVALRLLDASSKFPYTGMLTSNRFHLGHYDECINTELVYEDGRVIGKHCFAGLIIPDITNVSDINLAFKLSTCLPDKCSSKDITKVVSYFVKDFPPIIRDEFCTTKETNEEMTGANVIVIMGFIFWLSLMVLSTIYDICLYLGAKKCETQFLIAFSMFTNGRKLFSTSVATKYQIEVLNGLRVISMMWIIAGHAVLLWGQGTEANSMAVVPVMNKDYLEEYHYYRSSSYLDGAHMAVDTFFFMSGFLLAFLYFKEKRSLAYQLKSLPFLYIHRILRLAPSVCALYIFGRWIFPVTGSGPMWNLVIEKVLSPCKRYWWSYFLFLQNYVNWDDLCLVHTWYLSADMQMFLISPIFLIPLSVVLTKKRGLRAAMIILLLLNIFWIVMPIVVRLQFTEFKNVFDTHSRLIDYFLGMMLGIFFRKRMDVPFLCFVERKYRSTLSFFIWMFVLTEMFISMFYYQDAEVYQGPTAQAYYYVLSRSSWTAGLCWIVYACYHGYGGIVNWILTRPTYQILSRLTYSMYLIHLPVMAWYAFQNREMKYFSHYEEYYMFCGHYITTICCSIFWTLAFESPILAIEKVIFRRTPAPRNTKG</sequence>
<comment type="caution">
    <text evidence="4">The sequence shown here is derived from an EMBL/GenBank/DDBJ whole genome shotgun (WGS) entry which is preliminary data.</text>
</comment>
<feature type="transmembrane region" description="Helical" evidence="1">
    <location>
        <begin position="445"/>
        <end position="466"/>
    </location>
</feature>
<evidence type="ECO:0000256" key="1">
    <source>
        <dbReference type="SAM" id="Phobius"/>
    </source>
</evidence>
<proteinExistence type="predicted"/>
<reference evidence="4" key="1">
    <citation type="submission" date="2022-03" db="EMBL/GenBank/DDBJ databases">
        <authorList>
            <person name="Sayadi A."/>
        </authorList>
    </citation>
    <scope>NUCLEOTIDE SEQUENCE</scope>
</reference>
<dbReference type="Pfam" id="PF01757">
    <property type="entry name" value="Acyl_transf_3"/>
    <property type="match status" value="1"/>
</dbReference>
<accession>A0A9P0L2X8</accession>
<name>A0A9P0L2X8_ACAOB</name>
<dbReference type="OrthoDB" id="118951at2759"/>
<dbReference type="EMBL" id="CAKOFQ010007027">
    <property type="protein sequence ID" value="CAH1987783.1"/>
    <property type="molecule type" value="Genomic_DNA"/>
</dbReference>
<dbReference type="InterPro" id="IPR006621">
    <property type="entry name" value="Nose-resist-to-fluoxetine_N"/>
</dbReference>
<feature type="transmembrane region" description="Helical" evidence="1">
    <location>
        <begin position="309"/>
        <end position="329"/>
    </location>
</feature>
<feature type="domain" description="Nose resistant-to-fluoxetine protein N-terminal" evidence="3">
    <location>
        <begin position="49"/>
        <end position="181"/>
    </location>
</feature>
<dbReference type="PANTHER" id="PTHR11161">
    <property type="entry name" value="O-ACYLTRANSFERASE"/>
    <property type="match status" value="1"/>
</dbReference>
<feature type="transmembrane region" description="Helical" evidence="1">
    <location>
        <begin position="193"/>
        <end position="218"/>
    </location>
</feature>
<dbReference type="Pfam" id="PF20146">
    <property type="entry name" value="NRF"/>
    <property type="match status" value="1"/>
</dbReference>
<protein>
    <recommendedName>
        <fullName evidence="3">Nose resistant-to-fluoxetine protein N-terminal domain-containing protein</fullName>
    </recommendedName>
</protein>
<dbReference type="InterPro" id="IPR052728">
    <property type="entry name" value="O2_lipid_transport_reg"/>
</dbReference>
<evidence type="ECO:0000259" key="3">
    <source>
        <dbReference type="SMART" id="SM00703"/>
    </source>
</evidence>
<feature type="chain" id="PRO_5040202038" description="Nose resistant-to-fluoxetine protein N-terminal domain-containing protein" evidence="2">
    <location>
        <begin position="21"/>
        <end position="665"/>
    </location>
</feature>
<dbReference type="InterPro" id="IPR002656">
    <property type="entry name" value="Acyl_transf_3_dom"/>
</dbReference>
<feature type="transmembrane region" description="Helical" evidence="1">
    <location>
        <begin position="257"/>
        <end position="275"/>
    </location>
</feature>
<evidence type="ECO:0000256" key="2">
    <source>
        <dbReference type="SAM" id="SignalP"/>
    </source>
</evidence>
<feature type="transmembrane region" description="Helical" evidence="1">
    <location>
        <begin position="420"/>
        <end position="438"/>
    </location>
</feature>
<keyword evidence="5" id="KW-1185">Reference proteome</keyword>
<dbReference type="GO" id="GO:0016747">
    <property type="term" value="F:acyltransferase activity, transferring groups other than amino-acyl groups"/>
    <property type="evidence" value="ECO:0007669"/>
    <property type="project" value="InterPro"/>
</dbReference>
<keyword evidence="1" id="KW-0472">Membrane</keyword>
<feature type="signal peptide" evidence="2">
    <location>
        <begin position="1"/>
        <end position="20"/>
    </location>
</feature>
<evidence type="ECO:0000313" key="5">
    <source>
        <dbReference type="Proteomes" id="UP001152888"/>
    </source>
</evidence>
<organism evidence="4 5">
    <name type="scientific">Acanthoscelides obtectus</name>
    <name type="common">Bean weevil</name>
    <name type="synonym">Bruchus obtectus</name>
    <dbReference type="NCBI Taxonomy" id="200917"/>
    <lineage>
        <taxon>Eukaryota</taxon>
        <taxon>Metazoa</taxon>
        <taxon>Ecdysozoa</taxon>
        <taxon>Arthropoda</taxon>
        <taxon>Hexapoda</taxon>
        <taxon>Insecta</taxon>
        <taxon>Pterygota</taxon>
        <taxon>Neoptera</taxon>
        <taxon>Endopterygota</taxon>
        <taxon>Coleoptera</taxon>
        <taxon>Polyphaga</taxon>
        <taxon>Cucujiformia</taxon>
        <taxon>Chrysomeloidea</taxon>
        <taxon>Chrysomelidae</taxon>
        <taxon>Bruchinae</taxon>
        <taxon>Bruchini</taxon>
        <taxon>Acanthoscelides</taxon>
    </lineage>
</organism>
<gene>
    <name evidence="4" type="ORF">ACAOBT_LOCUS18056</name>
</gene>
<feature type="transmembrane region" description="Helical" evidence="1">
    <location>
        <begin position="590"/>
        <end position="607"/>
    </location>
</feature>
<feature type="transmembrane region" description="Helical" evidence="1">
    <location>
        <begin position="627"/>
        <end position="649"/>
    </location>
</feature>
<keyword evidence="1" id="KW-1133">Transmembrane helix</keyword>
<feature type="transmembrane region" description="Helical" evidence="1">
    <location>
        <begin position="350"/>
        <end position="368"/>
    </location>
</feature>
<dbReference type="AlphaFoldDB" id="A0A9P0L2X8"/>
<keyword evidence="1" id="KW-0812">Transmembrane</keyword>
<keyword evidence="2" id="KW-0732">Signal</keyword>
<evidence type="ECO:0000313" key="4">
    <source>
        <dbReference type="EMBL" id="CAH1987783.1"/>
    </source>
</evidence>
<dbReference type="PANTHER" id="PTHR11161:SF72">
    <property type="entry name" value="FI21449P1"/>
    <property type="match status" value="1"/>
</dbReference>
<feature type="transmembrane region" description="Helical" evidence="1">
    <location>
        <begin position="478"/>
        <end position="494"/>
    </location>
</feature>
<dbReference type="SMART" id="SM00703">
    <property type="entry name" value="NRF"/>
    <property type="match status" value="1"/>
</dbReference>
<dbReference type="Proteomes" id="UP001152888">
    <property type="component" value="Unassembled WGS sequence"/>
</dbReference>